<protein>
    <recommendedName>
        <fullName evidence="1">tRNA(Phe) (4-demethylwyosine(37)-C(7)) aminocarboxypropyltransferase</fullName>
        <ecNumber evidence="1">2.5.1.114</ecNumber>
    </recommendedName>
</protein>
<dbReference type="Gene3D" id="3.40.50.150">
    <property type="entry name" value="Vaccinia Virus protein VP39"/>
    <property type="match status" value="1"/>
</dbReference>
<organism evidence="4 5">
    <name type="scientific">Sporormia fimetaria CBS 119925</name>
    <dbReference type="NCBI Taxonomy" id="1340428"/>
    <lineage>
        <taxon>Eukaryota</taxon>
        <taxon>Fungi</taxon>
        <taxon>Dikarya</taxon>
        <taxon>Ascomycota</taxon>
        <taxon>Pezizomycotina</taxon>
        <taxon>Dothideomycetes</taxon>
        <taxon>Pleosporomycetidae</taxon>
        <taxon>Pleosporales</taxon>
        <taxon>Sporormiaceae</taxon>
        <taxon>Sporormia</taxon>
    </lineage>
</organism>
<dbReference type="InterPro" id="IPR030382">
    <property type="entry name" value="MeTrfase_TRM5/TYW2"/>
</dbReference>
<evidence type="ECO:0000313" key="5">
    <source>
        <dbReference type="Proteomes" id="UP000799440"/>
    </source>
</evidence>
<dbReference type="EC" id="2.5.1.114" evidence="1"/>
<sequence length="504" mass="55995">MEASRLALLVPREIVKRVKSALEEEELFDRNYKICDVPGYLQDATPRKRLVTTISVPNKSGDETSSYSIITDLLHDLELRHLLSTGTIQIRELEPEEPQIRPTTKNPLLKALQSALDDLPQSILSPLGLTSTTLVSTFPTTYTLYPPLLLLPPGTFSSPPWTKLNAAYDLTTSPFTTLWTRLASSIGATHVAINSGIPPSTSSSADTENVLRSPLNLTPLSGTFGPPPTPSLQSSPTPSDFTSAFWVSCTQNGIYQTWAPLYTMFSRGNIKEKTRVLKFPDLQHLRKEGKTCTVVDLYAGIGYFSFSYRKAGCCVGKVVCWELNPWSIEGLRRGAERNGWGVFVMGAGDVPQTEEGWRVWRRRNEEGLKGADFIMFQCSNERALEALEVLASILSPVRHVNCGFLPSSRGSWKTAVTCLDRREGGWVHVHENVGVEEVGERQEEVVSLMQRFVEVWERGLEDGKSRARTVRCTHVERVKTYAPGVLHVVYDVHVSGTEASNKAV</sequence>
<dbReference type="SUPFAM" id="SSF53335">
    <property type="entry name" value="S-adenosyl-L-methionine-dependent methyltransferases"/>
    <property type="match status" value="1"/>
</dbReference>
<dbReference type="OrthoDB" id="2387925at2759"/>
<keyword evidence="5" id="KW-1185">Reference proteome</keyword>
<reference evidence="4" key="1">
    <citation type="journal article" date="2020" name="Stud. Mycol.">
        <title>101 Dothideomycetes genomes: a test case for predicting lifestyles and emergence of pathogens.</title>
        <authorList>
            <person name="Haridas S."/>
            <person name="Albert R."/>
            <person name="Binder M."/>
            <person name="Bloem J."/>
            <person name="Labutti K."/>
            <person name="Salamov A."/>
            <person name="Andreopoulos B."/>
            <person name="Baker S."/>
            <person name="Barry K."/>
            <person name="Bills G."/>
            <person name="Bluhm B."/>
            <person name="Cannon C."/>
            <person name="Castanera R."/>
            <person name="Culley D."/>
            <person name="Daum C."/>
            <person name="Ezra D."/>
            <person name="Gonzalez J."/>
            <person name="Henrissat B."/>
            <person name="Kuo A."/>
            <person name="Liang C."/>
            <person name="Lipzen A."/>
            <person name="Lutzoni F."/>
            <person name="Magnuson J."/>
            <person name="Mondo S."/>
            <person name="Nolan M."/>
            <person name="Ohm R."/>
            <person name="Pangilinan J."/>
            <person name="Park H.-J."/>
            <person name="Ramirez L."/>
            <person name="Alfaro M."/>
            <person name="Sun H."/>
            <person name="Tritt A."/>
            <person name="Yoshinaga Y."/>
            <person name="Zwiers L.-H."/>
            <person name="Turgeon B."/>
            <person name="Goodwin S."/>
            <person name="Spatafora J."/>
            <person name="Crous P."/>
            <person name="Grigoriev I."/>
        </authorList>
    </citation>
    <scope>NUCLEOTIDE SEQUENCE</scope>
    <source>
        <strain evidence="4">CBS 119925</strain>
    </source>
</reference>
<dbReference type="GO" id="GO:0102522">
    <property type="term" value="F:tRNA 4-demethylwyosine alpha-amino-alpha-carboxypropyltransferase activity"/>
    <property type="evidence" value="ECO:0007669"/>
    <property type="project" value="UniProtKB-EC"/>
</dbReference>
<name>A0A6A6VF94_9PLEO</name>
<dbReference type="Proteomes" id="UP000799440">
    <property type="component" value="Unassembled WGS sequence"/>
</dbReference>
<proteinExistence type="predicted"/>
<evidence type="ECO:0000256" key="1">
    <source>
        <dbReference type="ARBA" id="ARBA00012265"/>
    </source>
</evidence>
<dbReference type="GO" id="GO:0030488">
    <property type="term" value="P:tRNA methylation"/>
    <property type="evidence" value="ECO:0007669"/>
    <property type="project" value="TreeGrafter"/>
</dbReference>
<accession>A0A6A6VF94</accession>
<comment type="catalytic activity">
    <reaction evidence="2">
        <text>4-demethylwyosine(37) in tRNA(Phe) + S-adenosyl-L-methionine = 4-demethyl-7-[(3S)-3-amino-3-carboxypropyl]wyosine(37) in tRNA(Phe) + S-methyl-5'-thioadenosine + H(+)</text>
        <dbReference type="Rhea" id="RHEA:36355"/>
        <dbReference type="Rhea" id="RHEA-COMP:10164"/>
        <dbReference type="Rhea" id="RHEA-COMP:10378"/>
        <dbReference type="ChEBI" id="CHEBI:15378"/>
        <dbReference type="ChEBI" id="CHEBI:17509"/>
        <dbReference type="ChEBI" id="CHEBI:59789"/>
        <dbReference type="ChEBI" id="CHEBI:64315"/>
        <dbReference type="ChEBI" id="CHEBI:73550"/>
        <dbReference type="EC" id="2.5.1.114"/>
    </reaction>
</comment>
<evidence type="ECO:0000259" key="3">
    <source>
        <dbReference type="PROSITE" id="PS51684"/>
    </source>
</evidence>
<dbReference type="AlphaFoldDB" id="A0A6A6VF94"/>
<dbReference type="PANTHER" id="PTHR23245:SF25">
    <property type="entry name" value="TRNA WYBUTOSINE-SYNTHESIZING PROTEIN 2 HOMOLOG"/>
    <property type="match status" value="1"/>
</dbReference>
<dbReference type="GO" id="GO:0008175">
    <property type="term" value="F:tRNA methyltransferase activity"/>
    <property type="evidence" value="ECO:0007669"/>
    <property type="project" value="TreeGrafter"/>
</dbReference>
<evidence type="ECO:0000313" key="4">
    <source>
        <dbReference type="EMBL" id="KAF2747851.1"/>
    </source>
</evidence>
<feature type="domain" description="SAM-dependent methyltransferase TRM5/TYW2-type" evidence="3">
    <location>
        <begin position="179"/>
        <end position="496"/>
    </location>
</feature>
<gene>
    <name evidence="4" type="ORF">M011DRAFT_402076</name>
</gene>
<dbReference type="PROSITE" id="PS51684">
    <property type="entry name" value="SAM_MT_TRM5_TYW2"/>
    <property type="match status" value="1"/>
</dbReference>
<dbReference type="EMBL" id="MU006571">
    <property type="protein sequence ID" value="KAF2747851.1"/>
    <property type="molecule type" value="Genomic_DNA"/>
</dbReference>
<dbReference type="GO" id="GO:0005737">
    <property type="term" value="C:cytoplasm"/>
    <property type="evidence" value="ECO:0007669"/>
    <property type="project" value="TreeGrafter"/>
</dbReference>
<evidence type="ECO:0000256" key="2">
    <source>
        <dbReference type="ARBA" id="ARBA00049400"/>
    </source>
</evidence>
<dbReference type="InterPro" id="IPR029063">
    <property type="entry name" value="SAM-dependent_MTases_sf"/>
</dbReference>
<dbReference type="GO" id="GO:0031591">
    <property type="term" value="P:wybutosine biosynthetic process"/>
    <property type="evidence" value="ECO:0007669"/>
    <property type="project" value="TreeGrafter"/>
</dbReference>
<dbReference type="PANTHER" id="PTHR23245">
    <property type="entry name" value="TRNA METHYLTRANSFERASE"/>
    <property type="match status" value="1"/>
</dbReference>